<dbReference type="Proteomes" id="UP000431533">
    <property type="component" value="Unassembled WGS sequence"/>
</dbReference>
<dbReference type="PANTHER" id="PTHR23501">
    <property type="entry name" value="MAJOR FACILITATOR SUPERFAMILY"/>
    <property type="match status" value="1"/>
</dbReference>
<dbReference type="Gene3D" id="1.20.1250.20">
    <property type="entry name" value="MFS general substrate transporter like domains"/>
    <property type="match status" value="1"/>
</dbReference>
<feature type="transmembrane region" description="Helical" evidence="6">
    <location>
        <begin position="316"/>
        <end position="337"/>
    </location>
</feature>
<evidence type="ECO:0000256" key="6">
    <source>
        <dbReference type="SAM" id="Phobius"/>
    </source>
</evidence>
<feature type="compositionally biased region" description="Basic and acidic residues" evidence="5">
    <location>
        <begin position="1"/>
        <end position="15"/>
    </location>
</feature>
<dbReference type="InterPro" id="IPR020846">
    <property type="entry name" value="MFS_dom"/>
</dbReference>
<keyword evidence="4 6" id="KW-0472">Membrane</keyword>
<accession>A0A8H8QTB2</accession>
<feature type="transmembrane region" description="Helical" evidence="6">
    <location>
        <begin position="47"/>
        <end position="73"/>
    </location>
</feature>
<dbReference type="Gene3D" id="1.20.1720.10">
    <property type="entry name" value="Multidrug resistance protein D"/>
    <property type="match status" value="1"/>
</dbReference>
<dbReference type="Pfam" id="PF07690">
    <property type="entry name" value="MFS_1"/>
    <property type="match status" value="1"/>
</dbReference>
<feature type="transmembrane region" description="Helical" evidence="6">
    <location>
        <begin position="176"/>
        <end position="199"/>
    </location>
</feature>
<evidence type="ECO:0000256" key="1">
    <source>
        <dbReference type="ARBA" id="ARBA00004141"/>
    </source>
</evidence>
<feature type="domain" description="Major facilitator superfamily (MFS) profile" evidence="7">
    <location>
        <begin position="50"/>
        <end position="539"/>
    </location>
</feature>
<feature type="transmembrane region" description="Helical" evidence="6">
    <location>
        <begin position="244"/>
        <end position="263"/>
    </location>
</feature>
<feature type="transmembrane region" description="Helical" evidence="6">
    <location>
        <begin position="441"/>
        <end position="463"/>
    </location>
</feature>
<proteinExistence type="predicted"/>
<dbReference type="SUPFAM" id="SSF103473">
    <property type="entry name" value="MFS general substrate transporter"/>
    <property type="match status" value="1"/>
</dbReference>
<comment type="caution">
    <text evidence="8">The sequence shown here is derived from an EMBL/GenBank/DDBJ whole genome shotgun (WGS) entry which is preliminary data.</text>
</comment>
<feature type="transmembrane region" description="Helical" evidence="6">
    <location>
        <begin position="115"/>
        <end position="134"/>
    </location>
</feature>
<dbReference type="EMBL" id="QGMH01000275">
    <property type="protein sequence ID" value="TVY22388.1"/>
    <property type="molecule type" value="Genomic_DNA"/>
</dbReference>
<name>A0A8H8QTB2_9HELO</name>
<keyword evidence="2 6" id="KW-0812">Transmembrane</keyword>
<feature type="transmembrane region" description="Helical" evidence="6">
    <location>
        <begin position="349"/>
        <end position="369"/>
    </location>
</feature>
<feature type="transmembrane region" description="Helical" evidence="6">
    <location>
        <begin position="512"/>
        <end position="531"/>
    </location>
</feature>
<dbReference type="PROSITE" id="PS50850">
    <property type="entry name" value="MFS"/>
    <property type="match status" value="1"/>
</dbReference>
<dbReference type="InterPro" id="IPR036259">
    <property type="entry name" value="MFS_trans_sf"/>
</dbReference>
<evidence type="ECO:0000256" key="3">
    <source>
        <dbReference type="ARBA" id="ARBA00022989"/>
    </source>
</evidence>
<feature type="region of interest" description="Disordered" evidence="5">
    <location>
        <begin position="1"/>
        <end position="27"/>
    </location>
</feature>
<feature type="region of interest" description="Disordered" evidence="5">
    <location>
        <begin position="537"/>
        <end position="564"/>
    </location>
</feature>
<evidence type="ECO:0000313" key="9">
    <source>
        <dbReference type="Proteomes" id="UP000431533"/>
    </source>
</evidence>
<feature type="transmembrane region" description="Helical" evidence="6">
    <location>
        <begin position="140"/>
        <end position="164"/>
    </location>
</feature>
<dbReference type="GO" id="GO:0022857">
    <property type="term" value="F:transmembrane transporter activity"/>
    <property type="evidence" value="ECO:0007669"/>
    <property type="project" value="InterPro"/>
</dbReference>
<evidence type="ECO:0000256" key="4">
    <source>
        <dbReference type="ARBA" id="ARBA00023136"/>
    </source>
</evidence>
<gene>
    <name evidence="8" type="primary">aflT_2</name>
    <name evidence="8" type="ORF">LHYA1_G008423</name>
</gene>
<protein>
    <submittedName>
        <fullName evidence="8">Efflux pump</fullName>
    </submittedName>
</protein>
<comment type="subcellular location">
    <subcellularLocation>
        <location evidence="1">Membrane</location>
        <topology evidence="1">Multi-pass membrane protein</topology>
    </subcellularLocation>
</comment>
<dbReference type="RefSeq" id="XP_031001176.1">
    <property type="nucleotide sequence ID" value="XM_031153343.1"/>
</dbReference>
<dbReference type="PANTHER" id="PTHR23501:SF153">
    <property type="entry name" value="AFLATOXIN EFFLUX PUMP, PUTATIVE-RELATED"/>
    <property type="match status" value="1"/>
</dbReference>
<dbReference type="FunFam" id="1.20.1720.10:FF:000012">
    <property type="entry name" value="MFS toxin efflux pump (AflT)"/>
    <property type="match status" value="1"/>
</dbReference>
<dbReference type="GO" id="GO:0005886">
    <property type="term" value="C:plasma membrane"/>
    <property type="evidence" value="ECO:0007669"/>
    <property type="project" value="TreeGrafter"/>
</dbReference>
<dbReference type="CDD" id="cd17502">
    <property type="entry name" value="MFS_Azr1_MDR_like"/>
    <property type="match status" value="1"/>
</dbReference>
<dbReference type="AlphaFoldDB" id="A0A8H8QTB2"/>
<sequence length="564" mass="60721">MSLEKKESVPQEDRNPPPPLITSDTKAKEQDLKPIQSDHVYPSGLKLALLMISIFVGMFLVSLDKLIISTAIPQITNEFHAANDIGWYGTAYLLANCACLLVFGKIYTIFNIKATFLTAVVLFEVGSAICGAAPNSIAFIIGRAIAGLGAGGVQSGIIVIIVFAVPLHKRPQYQGFFGAIFGIASVLGPLVGGAFTTSVTWRWCFYINLPLGGVVIVFVFFLLHIPDRPETKIPFKDKLRQLNALGLLALVPGVVCLCLALQWGGTMYTWRNGRIIALLVLSFVLLIAFVLIQCWKPDQATVPPRIFMQRSIASGFWVSCCAGAHQTLFIYYLPVWFQAIDGNSAVQSGIHILPMVLALVFASILTGILTSRIGYYVPFLIFGICITSVGAGLLTTLGIHTAVGQWVGYQILYGYGVGSSSQAPNMAAQTVLPRNEVSTGISVILFAQTLFGAIFVSVGQNVLDNQLAKRLAGISSITPKQLQTAGVTGLFDIISPENHTAALEAYNDSLRVCFQVALILACLSIFGAAGMEWRSVKKNKEDSTPKNAEDAQVGKNVESKGLAP</sequence>
<dbReference type="GeneID" id="41988621"/>
<keyword evidence="9" id="KW-1185">Reference proteome</keyword>
<feature type="transmembrane region" description="Helical" evidence="6">
    <location>
        <begin position="85"/>
        <end position="103"/>
    </location>
</feature>
<evidence type="ECO:0000256" key="2">
    <source>
        <dbReference type="ARBA" id="ARBA00022692"/>
    </source>
</evidence>
<feature type="transmembrane region" description="Helical" evidence="6">
    <location>
        <begin position="376"/>
        <end position="399"/>
    </location>
</feature>
<feature type="compositionally biased region" description="Basic and acidic residues" evidence="5">
    <location>
        <begin position="537"/>
        <end position="549"/>
    </location>
</feature>
<evidence type="ECO:0000313" key="8">
    <source>
        <dbReference type="EMBL" id="TVY22388.1"/>
    </source>
</evidence>
<reference evidence="8 9" key="1">
    <citation type="submission" date="2018-05" db="EMBL/GenBank/DDBJ databases">
        <title>Genome sequencing and assembly of the regulated plant pathogen Lachnellula willkommii and related sister species for the development of diagnostic species identification markers.</title>
        <authorList>
            <person name="Giroux E."/>
            <person name="Bilodeau G."/>
        </authorList>
    </citation>
    <scope>NUCLEOTIDE SEQUENCE [LARGE SCALE GENOMIC DNA]</scope>
    <source>
        <strain evidence="8 9">CBS 185.66</strain>
    </source>
</reference>
<organism evidence="8 9">
    <name type="scientific">Lachnellula hyalina</name>
    <dbReference type="NCBI Taxonomy" id="1316788"/>
    <lineage>
        <taxon>Eukaryota</taxon>
        <taxon>Fungi</taxon>
        <taxon>Dikarya</taxon>
        <taxon>Ascomycota</taxon>
        <taxon>Pezizomycotina</taxon>
        <taxon>Leotiomycetes</taxon>
        <taxon>Helotiales</taxon>
        <taxon>Lachnaceae</taxon>
        <taxon>Lachnellula</taxon>
    </lineage>
</organism>
<dbReference type="PRINTS" id="PR01036">
    <property type="entry name" value="TCRTETB"/>
</dbReference>
<dbReference type="InterPro" id="IPR011701">
    <property type="entry name" value="MFS"/>
</dbReference>
<feature type="transmembrane region" description="Helical" evidence="6">
    <location>
        <begin position="275"/>
        <end position="295"/>
    </location>
</feature>
<evidence type="ECO:0000259" key="7">
    <source>
        <dbReference type="PROSITE" id="PS50850"/>
    </source>
</evidence>
<dbReference type="FunFam" id="1.20.1250.20:FF:000196">
    <property type="entry name" value="MFS toxin efflux pump (AflT)"/>
    <property type="match status" value="1"/>
</dbReference>
<keyword evidence="3 6" id="KW-1133">Transmembrane helix</keyword>
<evidence type="ECO:0000256" key="5">
    <source>
        <dbReference type="SAM" id="MobiDB-lite"/>
    </source>
</evidence>
<feature type="transmembrane region" description="Helical" evidence="6">
    <location>
        <begin position="205"/>
        <end position="223"/>
    </location>
</feature>
<dbReference type="OrthoDB" id="10021397at2759"/>